<accession>A0A840KC00</accession>
<keyword evidence="1" id="KW-0732">Signal</keyword>
<protein>
    <recommendedName>
        <fullName evidence="4">Carboxypeptidase family protein</fullName>
    </recommendedName>
</protein>
<evidence type="ECO:0000256" key="1">
    <source>
        <dbReference type="SAM" id="SignalP"/>
    </source>
</evidence>
<dbReference type="RefSeq" id="WP_184189449.1">
    <property type="nucleotide sequence ID" value="NZ_JACHLE010000002.1"/>
</dbReference>
<proteinExistence type="predicted"/>
<dbReference type="Gene3D" id="2.60.40.1120">
    <property type="entry name" value="Carboxypeptidase-like, regulatory domain"/>
    <property type="match status" value="1"/>
</dbReference>
<dbReference type="SUPFAM" id="SSF56935">
    <property type="entry name" value="Porins"/>
    <property type="match status" value="1"/>
</dbReference>
<sequence>MKKNIFFFLMIFFSVLSFAQKTVSGKITDEDGIAIPSASVTIEEPGKDAILAYGITNSKGEYKVTFTSAESNVDLKVKAFNQKPLTKQISNSDQNLSFKMQSEATEIKEVQLKTKMITARGDTISYDLKAFDSKNDRTLADVMKKIPGVEVNADGTILYQGNAINKFYVNGKDLMEGGYGTINNSLPKDAVQRVEVLENHQPVKILQDKVPSDQAAINIKLKKSVTMTGRGEVGSGFGDPWLWNVKLTPMFFGQKSQWVVNYKTNNMGEQVENEGNILAFGNRFEGRRINAAQNDWLNVENADVPNLPVKRYLMNNVHYVSANYLTNIDKKKEWELKANANYTNNAVERESYRQTDYFATSDEAASRVTQNIFNQFYTNKAKGELIFTKNAKKGFFKNTTSFSQFWNADRAIADRTDPLGSRHGEESVDSPTSSFQNSLSTIIPWKEKMFNVQSFINYQNDRQTLDVTPASYLKLPGFNPGNNAETVRQNFRMKTFEANHSANIGFSKKGWTFTPEIGFNFKRTSLNSDLTNLQNGQYFGYGEEFNNDLTYSTAVPYASVGVNYKNDAWMIYANLPVNSNNIKADDPVRNVSKSVNKVTFEPNIFAQYTFASFWKASVSGNINNNFGEVNSAYAGYLMTSPSGLYAMDVENPIPQNNTKSAGTRLEYRNPLNNLFFNVNYRYSDTKRNLISSPTRNTSGFTIIGYREEENHALSNAYSAEVGKYFPKFKTNASVTYGNNTSKSDAYQNDDAYNSKNNTQSYGFKFNNTYFDWMSIDYNASISRTKQTSRSLRAELNNENSRKGFTHNLGVFFYPVENHTIGFNWDQVNTNSGLNKYNNAFYDVSYQFSWAKKNVDFELKWMNIANKKVFETYDINPQSISYTRIQLRPSQVMLTVKFNFK</sequence>
<evidence type="ECO:0008006" key="4">
    <source>
        <dbReference type="Google" id="ProtNLM"/>
    </source>
</evidence>
<dbReference type="SUPFAM" id="SSF49464">
    <property type="entry name" value="Carboxypeptidase regulatory domain-like"/>
    <property type="match status" value="1"/>
</dbReference>
<dbReference type="InterPro" id="IPR008969">
    <property type="entry name" value="CarboxyPept-like_regulatory"/>
</dbReference>
<dbReference type="AlphaFoldDB" id="A0A840KC00"/>
<keyword evidence="3" id="KW-1185">Reference proteome</keyword>
<comment type="caution">
    <text evidence="2">The sequence shown here is derived from an EMBL/GenBank/DDBJ whole genome shotgun (WGS) entry which is preliminary data.</text>
</comment>
<feature type="chain" id="PRO_5032616596" description="Carboxypeptidase family protein" evidence="1">
    <location>
        <begin position="20"/>
        <end position="900"/>
    </location>
</feature>
<dbReference type="EMBL" id="JACHLE010000002">
    <property type="protein sequence ID" value="MBB4806979.1"/>
    <property type="molecule type" value="Genomic_DNA"/>
</dbReference>
<name>A0A840KC00_9FLAO</name>
<gene>
    <name evidence="2" type="ORF">HNP38_002275</name>
</gene>
<reference evidence="2 3" key="1">
    <citation type="submission" date="2020-08" db="EMBL/GenBank/DDBJ databases">
        <title>Functional genomics of gut bacteria from endangered species of beetles.</title>
        <authorList>
            <person name="Carlos-Shanley C."/>
        </authorList>
    </citation>
    <scope>NUCLEOTIDE SEQUENCE [LARGE SCALE GENOMIC DNA]</scope>
    <source>
        <strain evidence="2 3">S00151</strain>
    </source>
</reference>
<dbReference type="Proteomes" id="UP000592180">
    <property type="component" value="Unassembled WGS sequence"/>
</dbReference>
<feature type="signal peptide" evidence="1">
    <location>
        <begin position="1"/>
        <end position="19"/>
    </location>
</feature>
<evidence type="ECO:0000313" key="2">
    <source>
        <dbReference type="EMBL" id="MBB4806979.1"/>
    </source>
</evidence>
<organism evidence="2 3">
    <name type="scientific">Chryseobacterium defluvii</name>
    <dbReference type="NCBI Taxonomy" id="160396"/>
    <lineage>
        <taxon>Bacteria</taxon>
        <taxon>Pseudomonadati</taxon>
        <taxon>Bacteroidota</taxon>
        <taxon>Flavobacteriia</taxon>
        <taxon>Flavobacteriales</taxon>
        <taxon>Weeksellaceae</taxon>
        <taxon>Chryseobacterium group</taxon>
        <taxon>Chryseobacterium</taxon>
    </lineage>
</organism>
<evidence type="ECO:0000313" key="3">
    <source>
        <dbReference type="Proteomes" id="UP000592180"/>
    </source>
</evidence>